<evidence type="ECO:0000256" key="1">
    <source>
        <dbReference type="ARBA" id="ARBA00005067"/>
    </source>
</evidence>
<dbReference type="UniPathway" id="UPA00122">
    <property type="reaction ID" value="UER00961"/>
</dbReference>
<dbReference type="Pfam" id="PF20463">
    <property type="entry name" value="PDH_C"/>
    <property type="match status" value="1"/>
</dbReference>
<dbReference type="Pfam" id="PF22629">
    <property type="entry name" value="ACT_AHAS_ss"/>
    <property type="match status" value="1"/>
</dbReference>
<evidence type="ECO:0000256" key="6">
    <source>
        <dbReference type="ARBA" id="ARBA00022605"/>
    </source>
</evidence>
<dbReference type="EC" id="1.3.1.12" evidence="3"/>
<dbReference type="InterPro" id="IPR050812">
    <property type="entry name" value="Preph/Arog_dehydrog"/>
</dbReference>
<evidence type="ECO:0000256" key="10">
    <source>
        <dbReference type="ARBA" id="ARBA00049260"/>
    </source>
</evidence>
<keyword evidence="6" id="KW-0028">Amino-acid biosynthesis</keyword>
<evidence type="ECO:0000256" key="3">
    <source>
        <dbReference type="ARBA" id="ARBA00012068"/>
    </source>
</evidence>
<comment type="similarity">
    <text evidence="2">Belongs to the prephenate/arogenate dehydrogenase family.</text>
</comment>
<name>E0S209_BUTPB</name>
<dbReference type="PROSITE" id="PS51671">
    <property type="entry name" value="ACT"/>
    <property type="match status" value="1"/>
</dbReference>
<dbReference type="InterPro" id="IPR054480">
    <property type="entry name" value="AHAS_small-like_ACT"/>
</dbReference>
<evidence type="ECO:0000256" key="5">
    <source>
        <dbReference type="ARBA" id="ARBA00022498"/>
    </source>
</evidence>
<dbReference type="Gene3D" id="3.40.50.720">
    <property type="entry name" value="NAD(P)-binding Rossmann-like Domain"/>
    <property type="match status" value="1"/>
</dbReference>
<dbReference type="GO" id="GO:0070403">
    <property type="term" value="F:NAD+ binding"/>
    <property type="evidence" value="ECO:0007669"/>
    <property type="project" value="InterPro"/>
</dbReference>
<evidence type="ECO:0000256" key="2">
    <source>
        <dbReference type="ARBA" id="ARBA00007964"/>
    </source>
</evidence>
<dbReference type="PANTHER" id="PTHR21363">
    <property type="entry name" value="PREPHENATE DEHYDROGENASE"/>
    <property type="match status" value="1"/>
</dbReference>
<dbReference type="InterPro" id="IPR003099">
    <property type="entry name" value="Prephen_DH"/>
</dbReference>
<dbReference type="Pfam" id="PF02153">
    <property type="entry name" value="PDH_N"/>
    <property type="match status" value="1"/>
</dbReference>
<dbReference type="Gene3D" id="1.10.3660.10">
    <property type="entry name" value="6-phosphogluconate dehydrogenase C-terminal like domain"/>
    <property type="match status" value="1"/>
</dbReference>
<keyword evidence="5" id="KW-0827">Tyrosine biosynthesis</keyword>
<dbReference type="KEGG" id="bpb:bpr_I1094"/>
<keyword evidence="14" id="KW-1185">Reference proteome</keyword>
<dbReference type="SUPFAM" id="SSF55021">
    <property type="entry name" value="ACT-like"/>
    <property type="match status" value="1"/>
</dbReference>
<dbReference type="InterPro" id="IPR036291">
    <property type="entry name" value="NAD(P)-bd_dom_sf"/>
</dbReference>
<dbReference type="STRING" id="515622.bpr_I1094"/>
<reference evidence="13 14" key="1">
    <citation type="journal article" date="2010" name="PLoS ONE">
        <title>The glycobiome of the rumen bacterium Butyrivibrio proteoclasticus B316(T) highlights adaptation to a polysaccharide-rich environment.</title>
        <authorList>
            <person name="Kelly W.J."/>
            <person name="Leahy S.C."/>
            <person name="Altermann E."/>
            <person name="Yeoman C.J."/>
            <person name="Dunne J.C."/>
            <person name="Kong Z."/>
            <person name="Pacheco D.M."/>
            <person name="Li D."/>
            <person name="Noel S.J."/>
            <person name="Moon C.D."/>
            <person name="Cookson A.L."/>
            <person name="Attwood G.T."/>
        </authorList>
    </citation>
    <scope>NUCLEOTIDE SEQUENCE [LARGE SCALE GENOMIC DNA]</scope>
    <source>
        <strain evidence="14">ATCC 51982 / DSM 14932 / B316</strain>
    </source>
</reference>
<dbReference type="PROSITE" id="PS51176">
    <property type="entry name" value="PDH_ADH"/>
    <property type="match status" value="1"/>
</dbReference>
<dbReference type="GO" id="GO:0004665">
    <property type="term" value="F:prephenate dehydrogenase (NADP+) activity"/>
    <property type="evidence" value="ECO:0007669"/>
    <property type="project" value="InterPro"/>
</dbReference>
<evidence type="ECO:0000259" key="11">
    <source>
        <dbReference type="PROSITE" id="PS51176"/>
    </source>
</evidence>
<dbReference type="EMBL" id="CP001810">
    <property type="protein sequence ID" value="ADL33834.1"/>
    <property type="molecule type" value="Genomic_DNA"/>
</dbReference>
<organism evidence="13 14">
    <name type="scientific">Butyrivibrio proteoclasticus (strain ATCC 51982 / DSM 14932 / B316)</name>
    <name type="common">Clostridium proteoclasticum</name>
    <dbReference type="NCBI Taxonomy" id="515622"/>
    <lineage>
        <taxon>Bacteria</taxon>
        <taxon>Bacillati</taxon>
        <taxon>Bacillota</taxon>
        <taxon>Clostridia</taxon>
        <taxon>Lachnospirales</taxon>
        <taxon>Lachnospiraceae</taxon>
        <taxon>Butyrivibrio</taxon>
    </lineage>
</organism>
<dbReference type="InterPro" id="IPR002912">
    <property type="entry name" value="ACT_dom"/>
</dbReference>
<sequence length="391" mass="43312">MTFARYSVIVVIAQIRIVEGILTFMDSKIYGFVGLGLIGGSMARAIKNAEPDCKIIAYTPHRSTVEAAKSEGTIDVALDRIGPEFTACDYIFLCAPVEINNDNMELLLPYLSPRTTLTDIGSVKNSIHEKVQELGLEKQFIGGHPMAGTERIGYQNSKATLLENAYYILTKTDNCDEERLEDYYNLVRKMGAIPLVVPYLQHDYATAAISHVPHVLSAALVNLVKDSDNEDHLMKTIAAGGFKDITRISSSSPVMWQQICNTNSDNISGLLESLIDSLIDIKLAVDEHDNDKLLDFFTSARTYRESFTDFASGPIPKTYVLHVEINDQPGRLAAVAVLLSDHNVNIKNIGIVHNREYERGTLRIEFHNGRDLEQATSLLTASEYTVILAQG</sequence>
<dbReference type="SUPFAM" id="SSF48179">
    <property type="entry name" value="6-phosphogluconate dehydrogenase C-terminal domain-like"/>
    <property type="match status" value="1"/>
</dbReference>
<dbReference type="GO" id="GO:0006571">
    <property type="term" value="P:tyrosine biosynthetic process"/>
    <property type="evidence" value="ECO:0007669"/>
    <property type="project" value="UniProtKB-UniPathway"/>
</dbReference>
<dbReference type="InterPro" id="IPR008927">
    <property type="entry name" value="6-PGluconate_DH-like_C_sf"/>
</dbReference>
<dbReference type="InterPro" id="IPR046825">
    <property type="entry name" value="PDH_C"/>
</dbReference>
<dbReference type="InterPro" id="IPR045865">
    <property type="entry name" value="ACT-like_dom_sf"/>
</dbReference>
<dbReference type="SUPFAM" id="SSF51735">
    <property type="entry name" value="NAD(P)-binding Rossmann-fold domains"/>
    <property type="match status" value="1"/>
</dbReference>
<comment type="pathway">
    <text evidence="1">Amino-acid biosynthesis; L-tyrosine biosynthesis; (4-hydroxyphenyl)pyruvate from prephenate (NAD(+) route): step 1/1.</text>
</comment>
<keyword evidence="9" id="KW-0057">Aromatic amino acid biosynthesis</keyword>
<dbReference type="Gene3D" id="3.30.70.260">
    <property type="match status" value="1"/>
</dbReference>
<dbReference type="AlphaFoldDB" id="E0S209"/>
<feature type="domain" description="ACT" evidence="12">
    <location>
        <begin position="320"/>
        <end position="391"/>
    </location>
</feature>
<keyword evidence="8" id="KW-0520">NAD</keyword>
<evidence type="ECO:0000256" key="7">
    <source>
        <dbReference type="ARBA" id="ARBA00023002"/>
    </source>
</evidence>
<evidence type="ECO:0000256" key="8">
    <source>
        <dbReference type="ARBA" id="ARBA00023027"/>
    </source>
</evidence>
<dbReference type="PANTHER" id="PTHR21363:SF0">
    <property type="entry name" value="PREPHENATE DEHYDROGENASE [NADP(+)]"/>
    <property type="match status" value="1"/>
</dbReference>
<dbReference type="FunFam" id="1.10.3660.10:FF:000003">
    <property type="entry name" value="Prephenate dehydrogenase"/>
    <property type="match status" value="1"/>
</dbReference>
<evidence type="ECO:0000256" key="9">
    <source>
        <dbReference type="ARBA" id="ARBA00023141"/>
    </source>
</evidence>
<evidence type="ECO:0000313" key="13">
    <source>
        <dbReference type="EMBL" id="ADL33834.1"/>
    </source>
</evidence>
<comment type="catalytic activity">
    <reaction evidence="10">
        <text>prephenate + NAD(+) = 3-(4-hydroxyphenyl)pyruvate + CO2 + NADH</text>
        <dbReference type="Rhea" id="RHEA:13869"/>
        <dbReference type="ChEBI" id="CHEBI:16526"/>
        <dbReference type="ChEBI" id="CHEBI:29934"/>
        <dbReference type="ChEBI" id="CHEBI:36242"/>
        <dbReference type="ChEBI" id="CHEBI:57540"/>
        <dbReference type="ChEBI" id="CHEBI:57945"/>
        <dbReference type="EC" id="1.3.1.12"/>
    </reaction>
</comment>
<dbReference type="InterPro" id="IPR046826">
    <property type="entry name" value="PDH_N"/>
</dbReference>
<evidence type="ECO:0000259" key="12">
    <source>
        <dbReference type="PROSITE" id="PS51671"/>
    </source>
</evidence>
<dbReference type="eggNOG" id="COG0287">
    <property type="taxonomic scope" value="Bacteria"/>
</dbReference>
<keyword evidence="7 13" id="KW-0560">Oxidoreductase</keyword>
<evidence type="ECO:0000313" key="14">
    <source>
        <dbReference type="Proteomes" id="UP000001299"/>
    </source>
</evidence>
<proteinExistence type="inferred from homology"/>
<dbReference type="GO" id="GO:0008977">
    <property type="term" value="F:prephenate dehydrogenase (NAD+) activity"/>
    <property type="evidence" value="ECO:0007669"/>
    <property type="project" value="UniProtKB-EC"/>
</dbReference>
<feature type="domain" description="Prephenate/arogenate dehydrogenase" evidence="11">
    <location>
        <begin position="28"/>
        <end position="315"/>
    </location>
</feature>
<dbReference type="HOGENOM" id="CLU_055968_2_1_9"/>
<dbReference type="Proteomes" id="UP000001299">
    <property type="component" value="Chromosome 1"/>
</dbReference>
<dbReference type="FunFam" id="3.40.50.720:FF:000208">
    <property type="entry name" value="Prephenate dehydrogenase"/>
    <property type="match status" value="1"/>
</dbReference>
<evidence type="ECO:0000256" key="4">
    <source>
        <dbReference type="ARBA" id="ARBA00016891"/>
    </source>
</evidence>
<protein>
    <recommendedName>
        <fullName evidence="4">Prephenate dehydrogenase</fullName>
        <ecNumber evidence="3">1.3.1.12</ecNumber>
    </recommendedName>
</protein>
<gene>
    <name evidence="13" type="primary">tyrA</name>
    <name evidence="13" type="ordered locus">bpr_I1094</name>
</gene>
<accession>E0S209</accession>